<reference evidence="2" key="1">
    <citation type="journal article" date="2019" name="Int. J. Syst. Evol. Microbiol.">
        <title>The Global Catalogue of Microorganisms (GCM) 10K type strain sequencing project: providing services to taxonomists for standard genome sequencing and annotation.</title>
        <authorList>
            <consortium name="The Broad Institute Genomics Platform"/>
            <consortium name="The Broad Institute Genome Sequencing Center for Infectious Disease"/>
            <person name="Wu L."/>
            <person name="Ma J."/>
        </authorList>
    </citation>
    <scope>NUCLEOTIDE SEQUENCE [LARGE SCALE GENOMIC DNA]</scope>
    <source>
        <strain evidence="2">JCM 19015</strain>
    </source>
</reference>
<dbReference type="EMBL" id="BAABLP010000002">
    <property type="protein sequence ID" value="GAA4742334.1"/>
    <property type="molecule type" value="Genomic_DNA"/>
</dbReference>
<comment type="caution">
    <text evidence="1">The sequence shown here is derived from an EMBL/GenBank/DDBJ whole genome shotgun (WGS) entry which is preliminary data.</text>
</comment>
<protein>
    <submittedName>
        <fullName evidence="1">Uncharacterized protein</fullName>
    </submittedName>
</protein>
<proteinExistence type="predicted"/>
<dbReference type="Proteomes" id="UP001500121">
    <property type="component" value="Unassembled WGS sequence"/>
</dbReference>
<evidence type="ECO:0000313" key="2">
    <source>
        <dbReference type="Proteomes" id="UP001500121"/>
    </source>
</evidence>
<dbReference type="RefSeq" id="WP_345480133.1">
    <property type="nucleotide sequence ID" value="NZ_BAABLP010000002.1"/>
</dbReference>
<name>A0ABP8Z0U6_9MICO</name>
<accession>A0ABP8Z0U6</accession>
<keyword evidence="2" id="KW-1185">Reference proteome</keyword>
<sequence length="167" mass="17750">MATPAGAIWRLAVKNWPEIVKNGPKIVAAVGVLSQYLKDHPDIPTWLRARLTAVPDRVIAEQRKHGEAAKIRGNLGIVRDVARDAEKAAGSPVQASTYVARADGIERGVRLAEALTRSEQKAALAQLRTRTDALLAELIDAVAQVDPAVQAQVEAAGADGGEEQPPT</sequence>
<gene>
    <name evidence="1" type="ORF">GCM10025783_12100</name>
</gene>
<evidence type="ECO:0000313" key="1">
    <source>
        <dbReference type="EMBL" id="GAA4742334.1"/>
    </source>
</evidence>
<organism evidence="1 2">
    <name type="scientific">Amnibacterium soli</name>
    <dbReference type="NCBI Taxonomy" id="1282736"/>
    <lineage>
        <taxon>Bacteria</taxon>
        <taxon>Bacillati</taxon>
        <taxon>Actinomycetota</taxon>
        <taxon>Actinomycetes</taxon>
        <taxon>Micrococcales</taxon>
        <taxon>Microbacteriaceae</taxon>
        <taxon>Amnibacterium</taxon>
    </lineage>
</organism>